<dbReference type="eggNOG" id="COG0584">
    <property type="taxonomic scope" value="Bacteria"/>
</dbReference>
<dbReference type="GO" id="GO:0008081">
    <property type="term" value="F:phosphoric diester hydrolase activity"/>
    <property type="evidence" value="ECO:0007669"/>
    <property type="project" value="InterPro"/>
</dbReference>
<dbReference type="InterPro" id="IPR030395">
    <property type="entry name" value="GP_PDE_dom"/>
</dbReference>
<dbReference type="InterPro" id="IPR018476">
    <property type="entry name" value="GlyceroP-diester-Pdiesterase_M"/>
</dbReference>
<dbReference type="Gene3D" id="3.20.20.190">
    <property type="entry name" value="Phosphatidylinositol (PI) phosphodiesterase"/>
    <property type="match status" value="1"/>
</dbReference>
<feature type="transmembrane region" description="Helical" evidence="1">
    <location>
        <begin position="71"/>
        <end position="95"/>
    </location>
</feature>
<feature type="domain" description="GP-PDE" evidence="2">
    <location>
        <begin position="350"/>
        <end position="580"/>
    </location>
</feature>
<feature type="transmembrane region" description="Helical" evidence="1">
    <location>
        <begin position="167"/>
        <end position="190"/>
    </location>
</feature>
<feature type="transmembrane region" description="Helical" evidence="1">
    <location>
        <begin position="220"/>
        <end position="246"/>
    </location>
</feature>
<dbReference type="AlphaFoldDB" id="D6SPJ7"/>
<protein>
    <submittedName>
        <fullName evidence="3">Glycerophosphoryl diester phosphodiesterase</fullName>
    </submittedName>
</protein>
<dbReference type="PANTHER" id="PTHR46211:SF1">
    <property type="entry name" value="GLYCEROPHOSPHODIESTER PHOSPHODIESTERASE, CYTOPLASMIC"/>
    <property type="match status" value="1"/>
</dbReference>
<dbReference type="OrthoDB" id="9787897at2"/>
<reference evidence="3" key="1">
    <citation type="submission" date="2010-05" db="EMBL/GenBank/DDBJ databases">
        <title>The draft genome of Desulfonatronospira thiodismutans ASO3-1.</title>
        <authorList>
            <consortium name="US DOE Joint Genome Institute (JGI-PGF)"/>
            <person name="Lucas S."/>
            <person name="Copeland A."/>
            <person name="Lapidus A."/>
            <person name="Cheng J.-F."/>
            <person name="Bruce D."/>
            <person name="Goodwin L."/>
            <person name="Pitluck S."/>
            <person name="Chertkov O."/>
            <person name="Brettin T."/>
            <person name="Detter J.C."/>
            <person name="Han C."/>
            <person name="Land M.L."/>
            <person name="Hauser L."/>
            <person name="Kyrpides N."/>
            <person name="Mikhailova N."/>
            <person name="Muyzer G."/>
            <person name="Woyke T."/>
        </authorList>
    </citation>
    <scope>NUCLEOTIDE SEQUENCE [LARGE SCALE GENOMIC DNA]</scope>
    <source>
        <strain evidence="3">ASO3-1</strain>
    </source>
</reference>
<keyword evidence="1" id="KW-1133">Transmembrane helix</keyword>
<evidence type="ECO:0000256" key="1">
    <source>
        <dbReference type="SAM" id="Phobius"/>
    </source>
</evidence>
<keyword evidence="4" id="KW-1185">Reference proteome</keyword>
<dbReference type="Pfam" id="PF10110">
    <property type="entry name" value="GPDPase_memb"/>
    <property type="match status" value="1"/>
</dbReference>
<gene>
    <name evidence="3" type="ORF">Dthio_PD2045</name>
</gene>
<evidence type="ECO:0000259" key="2">
    <source>
        <dbReference type="PROSITE" id="PS51704"/>
    </source>
</evidence>
<organism evidence="3 4">
    <name type="scientific">Desulfonatronospira thiodismutans ASO3-1</name>
    <dbReference type="NCBI Taxonomy" id="555779"/>
    <lineage>
        <taxon>Bacteria</taxon>
        <taxon>Pseudomonadati</taxon>
        <taxon>Thermodesulfobacteriota</taxon>
        <taxon>Desulfovibrionia</taxon>
        <taxon>Desulfovibrionales</taxon>
        <taxon>Desulfonatronovibrionaceae</taxon>
        <taxon>Desulfonatronospira</taxon>
    </lineage>
</organism>
<dbReference type="Proteomes" id="UP000005496">
    <property type="component" value="Unassembled WGS sequence"/>
</dbReference>
<dbReference type="EMBL" id="ACJN02000002">
    <property type="protein sequence ID" value="EFI34673.1"/>
    <property type="molecule type" value="Genomic_DNA"/>
</dbReference>
<feature type="transmembrane region" description="Helical" evidence="1">
    <location>
        <begin position="121"/>
        <end position="147"/>
    </location>
</feature>
<dbReference type="Pfam" id="PF03009">
    <property type="entry name" value="GDPD"/>
    <property type="match status" value="1"/>
</dbReference>
<dbReference type="PROSITE" id="PS51704">
    <property type="entry name" value="GP_PDE"/>
    <property type="match status" value="1"/>
</dbReference>
<comment type="caution">
    <text evidence="3">The sequence shown here is derived from an EMBL/GenBank/DDBJ whole genome shotgun (WGS) entry which is preliminary data.</text>
</comment>
<feature type="transmembrane region" description="Helical" evidence="1">
    <location>
        <begin position="319"/>
        <end position="344"/>
    </location>
</feature>
<proteinExistence type="predicted"/>
<sequence length="602" mass="67186">MQIKKQASNIISDLGRCFRPLFIYHIFFSILAVMLLAPASAWITTKVLTTTGHPMISHQEMLDFFLSPAGLAWVLAGGTLTVLIVFIHHAGMIYISSRSCSGRYRLASSALVRVGRNLPSLLALALIQVAAHLLIAAPFIIVMGLAWLILLGDYDPYFLISQKPPIFWIYCAVCTPVALGMLVCNGILYLRWFMALPIVLLEGAGPWNALRRSSGLARGWIKPVAVLVLGLALLILTLPGIIAVLFDTLGGLFLGLLPENFTVLVPAVLFFTSFYIVLAVMLSFAGTAANSLLVFNVYKDTTGFEPFRESVFAPRRSRILAWSAELVLLVFALVQAGFIVHSFFDFQDHVYISAHRGSSMLAPENTIPAIERAIVDGADYVEIDVRLTADKVPVLLHDRDLRRVAGKPVPIWELDLKEVQRLDAGSWFHPRFAGVGIPTLEEVIEVVGDRARIYLEIKPSRHTPDLTRIVVELLQEKDYVDQVLLGAMDPEVLKEARNLEPELRTSLFVHTAIGEPDRSLLDALGLRAAITTVEDIQRAHRHGHELHVWTVNDRREMSRFIDMGVDNIITDRPEVLAELLRERAELSNAELLLVKLRHWLRD</sequence>
<name>D6SPJ7_9BACT</name>
<dbReference type="GO" id="GO:0006629">
    <property type="term" value="P:lipid metabolic process"/>
    <property type="evidence" value="ECO:0007669"/>
    <property type="project" value="InterPro"/>
</dbReference>
<keyword evidence="1" id="KW-0812">Transmembrane</keyword>
<accession>D6SPJ7</accession>
<keyword evidence="1" id="KW-0472">Membrane</keyword>
<dbReference type="SUPFAM" id="SSF51695">
    <property type="entry name" value="PLC-like phosphodiesterases"/>
    <property type="match status" value="1"/>
</dbReference>
<dbReference type="PANTHER" id="PTHR46211">
    <property type="entry name" value="GLYCEROPHOSPHORYL DIESTER PHOSPHODIESTERASE"/>
    <property type="match status" value="1"/>
</dbReference>
<feature type="transmembrane region" description="Helical" evidence="1">
    <location>
        <begin position="266"/>
        <end position="298"/>
    </location>
</feature>
<feature type="transmembrane region" description="Helical" evidence="1">
    <location>
        <begin position="21"/>
        <end position="43"/>
    </location>
</feature>
<evidence type="ECO:0000313" key="4">
    <source>
        <dbReference type="Proteomes" id="UP000005496"/>
    </source>
</evidence>
<evidence type="ECO:0000313" key="3">
    <source>
        <dbReference type="EMBL" id="EFI34673.1"/>
    </source>
</evidence>
<dbReference type="RefSeq" id="WP_008869993.1">
    <property type="nucleotide sequence ID" value="NZ_ACJN02000002.1"/>
</dbReference>
<dbReference type="InterPro" id="IPR017946">
    <property type="entry name" value="PLC-like_Pdiesterase_TIM-brl"/>
</dbReference>